<protein>
    <submittedName>
        <fullName evidence="7">Isoprenylcysteine carboxylmethyltransferase family protein</fullName>
        <ecNumber evidence="7">2.1.1.100</ecNumber>
        <ecNumber evidence="7">2.1.1.334</ecNumber>
    </submittedName>
</protein>
<reference evidence="7 8" key="1">
    <citation type="submission" date="2024-06" db="EMBL/GenBank/DDBJ databases">
        <authorList>
            <person name="Li F."/>
        </authorList>
    </citation>
    <scope>NUCLEOTIDE SEQUENCE [LARGE SCALE GENOMIC DNA]</scope>
    <source>
        <strain evidence="7 8">GXAS 311</strain>
    </source>
</reference>
<dbReference type="InterPro" id="IPR007318">
    <property type="entry name" value="Phopholipid_MeTrfase"/>
</dbReference>
<keyword evidence="7" id="KW-0489">Methyltransferase</keyword>
<dbReference type="Pfam" id="PF04191">
    <property type="entry name" value="PEMT"/>
    <property type="match status" value="1"/>
</dbReference>
<sequence>MMNGGQNKQTEKLKNSTSEKQNDSVDTDSRGPSIFIPPPLIVFCIILSGYGLGFLWPININLQWLPNLGILLFSIGCLLALFASQLFFRLKTSIEPWKPTSKVITQGIYRYSRNPIYLAFLFFQLGIGFYFIKFWIVLLTALTFWILDRFVVNKEEVYLQQKFGQEYLNYKKQVSKWI</sequence>
<dbReference type="Gene3D" id="1.20.120.1630">
    <property type="match status" value="1"/>
</dbReference>
<evidence type="ECO:0000313" key="7">
    <source>
        <dbReference type="EMBL" id="MET1256479.1"/>
    </source>
</evidence>
<dbReference type="GO" id="GO:0004671">
    <property type="term" value="F:protein C-terminal S-isoprenylcysteine carboxyl O-methyltransferase activity"/>
    <property type="evidence" value="ECO:0007669"/>
    <property type="project" value="UniProtKB-EC"/>
</dbReference>
<accession>A0ABV2BX21</accession>
<evidence type="ECO:0000256" key="5">
    <source>
        <dbReference type="SAM" id="MobiDB-lite"/>
    </source>
</evidence>
<evidence type="ECO:0000313" key="8">
    <source>
        <dbReference type="Proteomes" id="UP001548189"/>
    </source>
</evidence>
<feature type="region of interest" description="Disordered" evidence="5">
    <location>
        <begin position="1"/>
        <end position="30"/>
    </location>
</feature>
<dbReference type="Proteomes" id="UP001548189">
    <property type="component" value="Unassembled WGS sequence"/>
</dbReference>
<name>A0ABV2BX21_9GAMM</name>
<feature type="transmembrane region" description="Helical" evidence="6">
    <location>
        <begin position="40"/>
        <end position="58"/>
    </location>
</feature>
<keyword evidence="3 6" id="KW-1133">Transmembrane helix</keyword>
<evidence type="ECO:0000256" key="3">
    <source>
        <dbReference type="ARBA" id="ARBA00022989"/>
    </source>
</evidence>
<dbReference type="EC" id="2.1.1.100" evidence="7"/>
<keyword evidence="4 6" id="KW-0472">Membrane</keyword>
<gene>
    <name evidence="7" type="ORF">ABVT43_15165</name>
</gene>
<keyword evidence="2 6" id="KW-0812">Transmembrane</keyword>
<keyword evidence="7" id="KW-0808">Transferase</keyword>
<proteinExistence type="predicted"/>
<feature type="transmembrane region" description="Helical" evidence="6">
    <location>
        <begin position="116"/>
        <end position="147"/>
    </location>
</feature>
<dbReference type="EMBL" id="JBEVCJ010000022">
    <property type="protein sequence ID" value="MET1256479.1"/>
    <property type="molecule type" value="Genomic_DNA"/>
</dbReference>
<dbReference type="EC" id="2.1.1.334" evidence="7"/>
<evidence type="ECO:0000256" key="1">
    <source>
        <dbReference type="ARBA" id="ARBA00004127"/>
    </source>
</evidence>
<dbReference type="GO" id="GO:0032259">
    <property type="term" value="P:methylation"/>
    <property type="evidence" value="ECO:0007669"/>
    <property type="project" value="UniProtKB-KW"/>
</dbReference>
<feature type="transmembrane region" description="Helical" evidence="6">
    <location>
        <begin position="64"/>
        <end position="88"/>
    </location>
</feature>
<comment type="caution">
    <text evidence="7">The sequence shown here is derived from an EMBL/GenBank/DDBJ whole genome shotgun (WGS) entry which is preliminary data.</text>
</comment>
<dbReference type="PANTHER" id="PTHR12714:SF24">
    <property type="entry name" value="SLR1182 PROTEIN"/>
    <property type="match status" value="1"/>
</dbReference>
<keyword evidence="8" id="KW-1185">Reference proteome</keyword>
<feature type="compositionally biased region" description="Basic and acidic residues" evidence="5">
    <location>
        <begin position="20"/>
        <end position="29"/>
    </location>
</feature>
<evidence type="ECO:0000256" key="4">
    <source>
        <dbReference type="ARBA" id="ARBA00023136"/>
    </source>
</evidence>
<evidence type="ECO:0000256" key="2">
    <source>
        <dbReference type="ARBA" id="ARBA00022692"/>
    </source>
</evidence>
<dbReference type="PANTHER" id="PTHR12714">
    <property type="entry name" value="PROTEIN-S ISOPRENYLCYSTEINE O-METHYLTRANSFERASE"/>
    <property type="match status" value="1"/>
</dbReference>
<evidence type="ECO:0000256" key="6">
    <source>
        <dbReference type="SAM" id="Phobius"/>
    </source>
</evidence>
<comment type="subcellular location">
    <subcellularLocation>
        <location evidence="1">Endomembrane system</location>
        <topology evidence="1">Multi-pass membrane protein</topology>
    </subcellularLocation>
</comment>
<organism evidence="7 8">
    <name type="scientific">Aliikangiella maris</name>
    <dbReference type="NCBI Taxonomy" id="3162458"/>
    <lineage>
        <taxon>Bacteria</taxon>
        <taxon>Pseudomonadati</taxon>
        <taxon>Pseudomonadota</taxon>
        <taxon>Gammaproteobacteria</taxon>
        <taxon>Oceanospirillales</taxon>
        <taxon>Pleioneaceae</taxon>
        <taxon>Aliikangiella</taxon>
    </lineage>
</organism>
<dbReference type="RefSeq" id="WP_353897065.1">
    <property type="nucleotide sequence ID" value="NZ_JBEVCJ010000022.1"/>
</dbReference>